<dbReference type="PANTHER" id="PTHR37809:SF1">
    <property type="entry name" value="RIBOSOMAL PROTEIN S12 METHYLTHIOTRANSFERASE ACCESSORY FACTOR YCAO"/>
    <property type="match status" value="1"/>
</dbReference>
<sequence length="438" mass="47567">MNVLVDPRLGLLTAVRRQPPQPGIPPGWIGYGAHVAATDRYDEHTVDRYGFGAALGDHDRARRAAIGEAVERYCGNIVPPGLRTASYRELRDSGANAIDPARLALYSDAQYALPGFPFTAFHGDLRVAWVPGTDLHSGDPVLVPASLAYLNYHVGARRGEPATNALSYAGIATGTDREHAERFALEELFERDATTLWWAGDDAAPLVADADGLVARLDDPEADDRTVLIRQVPSPFGVPVMTAFLTDHRHRVIAFGSACRADPRQAATKALVEAFGLYAVTRKLLDPDSDVWYAVREGAVPGHVFRPYRADRSYRDAFRDDWRDLVDLPAIAQLYLDPRMQGAPLDRLRDDSTTTTFDRIPAVPDDRARDTYLRRLAGAGLTAVSVDLTTSDVAAAGLRVVRVLVPGLYGNSPPAFPLLGGDRLPSGAHTGRPPIPLA</sequence>
<dbReference type="Gene3D" id="3.30.40.250">
    <property type="match status" value="1"/>
</dbReference>
<dbReference type="EMBL" id="JBHSBL010000019">
    <property type="protein sequence ID" value="MFC4068957.1"/>
    <property type="molecule type" value="Genomic_DNA"/>
</dbReference>
<evidence type="ECO:0000256" key="1">
    <source>
        <dbReference type="SAM" id="MobiDB-lite"/>
    </source>
</evidence>
<name>A0ABV8IXD1_9ACTN</name>
<dbReference type="InterPro" id="IPR027624">
    <property type="entry name" value="TOMM_cyclo_SagD"/>
</dbReference>
<dbReference type="InterPro" id="IPR003776">
    <property type="entry name" value="YcaO-like_dom"/>
</dbReference>
<reference evidence="4" key="1">
    <citation type="journal article" date="2019" name="Int. J. Syst. Evol. Microbiol.">
        <title>The Global Catalogue of Microorganisms (GCM) 10K type strain sequencing project: providing services to taxonomists for standard genome sequencing and annotation.</title>
        <authorList>
            <consortium name="The Broad Institute Genomics Platform"/>
            <consortium name="The Broad Institute Genome Sequencing Center for Infectious Disease"/>
            <person name="Wu L."/>
            <person name="Ma J."/>
        </authorList>
    </citation>
    <scope>NUCLEOTIDE SEQUENCE [LARGE SCALE GENOMIC DNA]</scope>
    <source>
        <strain evidence="4">TBRC 5832</strain>
    </source>
</reference>
<feature type="region of interest" description="Disordered" evidence="1">
    <location>
        <begin position="419"/>
        <end position="438"/>
    </location>
</feature>
<evidence type="ECO:0000313" key="4">
    <source>
        <dbReference type="Proteomes" id="UP001595867"/>
    </source>
</evidence>
<protein>
    <submittedName>
        <fullName evidence="3">YcaO-like family protein</fullName>
    </submittedName>
</protein>
<dbReference type="Gene3D" id="3.30.160.660">
    <property type="match status" value="1"/>
</dbReference>
<dbReference type="PROSITE" id="PS51664">
    <property type="entry name" value="YCAO"/>
    <property type="match status" value="1"/>
</dbReference>
<evidence type="ECO:0000313" key="3">
    <source>
        <dbReference type="EMBL" id="MFC4068957.1"/>
    </source>
</evidence>
<proteinExistence type="predicted"/>
<feature type="domain" description="YcaO" evidence="2">
    <location>
        <begin position="52"/>
        <end position="438"/>
    </location>
</feature>
<dbReference type="PANTHER" id="PTHR37809">
    <property type="entry name" value="RIBOSOMAL PROTEIN S12 METHYLTHIOTRANSFERASE ACCESSORY FACTOR YCAO"/>
    <property type="match status" value="1"/>
</dbReference>
<dbReference type="RefSeq" id="WP_378069839.1">
    <property type="nucleotide sequence ID" value="NZ_JBHSBL010000019.1"/>
</dbReference>
<dbReference type="Proteomes" id="UP001595867">
    <property type="component" value="Unassembled WGS sequence"/>
</dbReference>
<dbReference type="Gene3D" id="3.30.1330.230">
    <property type="match status" value="1"/>
</dbReference>
<dbReference type="Pfam" id="PF02624">
    <property type="entry name" value="YcaO"/>
    <property type="match status" value="1"/>
</dbReference>
<comment type="caution">
    <text evidence="3">The sequence shown here is derived from an EMBL/GenBank/DDBJ whole genome shotgun (WGS) entry which is preliminary data.</text>
</comment>
<dbReference type="NCBIfam" id="TIGR03604">
    <property type="entry name" value="TOMM_cyclo_SagD"/>
    <property type="match status" value="1"/>
</dbReference>
<evidence type="ECO:0000259" key="2">
    <source>
        <dbReference type="PROSITE" id="PS51664"/>
    </source>
</evidence>
<organism evidence="3 4">
    <name type="scientific">Actinoplanes subglobosus</name>
    <dbReference type="NCBI Taxonomy" id="1547892"/>
    <lineage>
        <taxon>Bacteria</taxon>
        <taxon>Bacillati</taxon>
        <taxon>Actinomycetota</taxon>
        <taxon>Actinomycetes</taxon>
        <taxon>Micromonosporales</taxon>
        <taxon>Micromonosporaceae</taxon>
        <taxon>Actinoplanes</taxon>
    </lineage>
</organism>
<gene>
    <name evidence="3" type="ORF">ACFO0C_28835</name>
</gene>
<keyword evidence="4" id="KW-1185">Reference proteome</keyword>
<accession>A0ABV8IXD1</accession>